<dbReference type="SMART" id="SM00343">
    <property type="entry name" value="ZnF_C2HC"/>
    <property type="match status" value="10"/>
</dbReference>
<dbReference type="Gene3D" id="3.30.40.10">
    <property type="entry name" value="Zinc/RING finger domain, C3HC4 (zinc finger)"/>
    <property type="match status" value="1"/>
</dbReference>
<comment type="caution">
    <text evidence="8">The sequence shown here is derived from an EMBL/GenBank/DDBJ whole genome shotgun (WGS) entry which is preliminary data.</text>
</comment>
<feature type="compositionally biased region" description="Basic residues" evidence="5">
    <location>
        <begin position="46"/>
        <end position="57"/>
    </location>
</feature>
<feature type="domain" description="CCHC-type" evidence="7">
    <location>
        <begin position="196"/>
        <end position="211"/>
    </location>
</feature>
<feature type="domain" description="CCHC-type" evidence="7">
    <location>
        <begin position="387"/>
        <end position="402"/>
    </location>
</feature>
<evidence type="ECO:0000256" key="5">
    <source>
        <dbReference type="SAM" id="MobiDB-lite"/>
    </source>
</evidence>
<dbReference type="PROSITE" id="PS00518">
    <property type="entry name" value="ZF_RING_1"/>
    <property type="match status" value="1"/>
</dbReference>
<evidence type="ECO:0000313" key="8">
    <source>
        <dbReference type="EMBL" id="RHZ47852.1"/>
    </source>
</evidence>
<feature type="domain" description="CCHC-type" evidence="7">
    <location>
        <begin position="237"/>
        <end position="251"/>
    </location>
</feature>
<evidence type="ECO:0000256" key="4">
    <source>
        <dbReference type="PROSITE-ProRule" id="PRU00047"/>
    </source>
</evidence>
<dbReference type="InterPro" id="IPR013083">
    <property type="entry name" value="Znf_RING/FYVE/PHD"/>
</dbReference>
<dbReference type="SUPFAM" id="SSF57850">
    <property type="entry name" value="RING/U-box"/>
    <property type="match status" value="1"/>
</dbReference>
<dbReference type="PANTHER" id="PTHR23002">
    <property type="entry name" value="ZINC FINGER CCHC DOMAIN CONTAINING PROTEIN"/>
    <property type="match status" value="1"/>
</dbReference>
<dbReference type="AlphaFoldDB" id="A0A397GA16"/>
<keyword evidence="9" id="KW-1185">Reference proteome</keyword>
<dbReference type="InterPro" id="IPR036875">
    <property type="entry name" value="Znf_CCHC_sf"/>
</dbReference>
<evidence type="ECO:0000313" key="9">
    <source>
        <dbReference type="Proteomes" id="UP000266861"/>
    </source>
</evidence>
<keyword evidence="2 4" id="KW-0863">Zinc-finger</keyword>
<evidence type="ECO:0000256" key="3">
    <source>
        <dbReference type="ARBA" id="ARBA00022833"/>
    </source>
</evidence>
<evidence type="ECO:0000259" key="6">
    <source>
        <dbReference type="PROSITE" id="PS50089"/>
    </source>
</evidence>
<evidence type="ECO:0000256" key="2">
    <source>
        <dbReference type="ARBA" id="ARBA00022771"/>
    </source>
</evidence>
<sequence>MSNSTNSDFMTVYEITANGDIREIIIIKDDAEDNVSHNKETNQNRRINHKSRNRQNRTRNSSTFGARRDNTPTCCCPREQILRSTITIDLTNDTEESTLPYFPSVNSSNSHRPLRNSLKCAICLDQPTDVATTHCGHIFCYDCINRVARTQKLCSICRRQLKKDQIRRLEFKVKNEISFTIFILMANRGGRGGGSCYKCGEPGHLARDCTRSRAVCYNCGSDEHFSRECTKPTKEKKCYKCGDVGHLSRDCYQEPATDTSGSECYKCGKTGHKARNCDNNDTYEEDYNTEYRSRGSGSECYKCGKPGHIARNCDYNNDDYGENSWKGGSNGECYKCGKSGHIAKNCDTNDFSGNYYDSQCYKCGKIGHTFRNCNYNDSNSGFNNKTCYSCGGHGHLKRDCTKGQKCYNCGRSGHLSRECNEAQGSKVCYNCHQEGHIRRDCPEVDTW</sequence>
<dbReference type="SMART" id="SM00184">
    <property type="entry name" value="RING"/>
    <property type="match status" value="1"/>
</dbReference>
<keyword evidence="1" id="KW-0479">Metal-binding</keyword>
<dbReference type="Pfam" id="PF00098">
    <property type="entry name" value="zf-CCHC"/>
    <property type="match status" value="9"/>
</dbReference>
<feature type="domain" description="CCHC-type" evidence="7">
    <location>
        <begin position="216"/>
        <end position="231"/>
    </location>
</feature>
<dbReference type="GO" id="GO:0003676">
    <property type="term" value="F:nucleic acid binding"/>
    <property type="evidence" value="ECO:0007669"/>
    <property type="project" value="InterPro"/>
</dbReference>
<dbReference type="OrthoDB" id="3863715at2759"/>
<feature type="region of interest" description="Disordered" evidence="5">
    <location>
        <begin position="35"/>
        <end position="71"/>
    </location>
</feature>
<feature type="domain" description="CCHC-type" evidence="7">
    <location>
        <begin position="264"/>
        <end position="277"/>
    </location>
</feature>
<dbReference type="GO" id="GO:0008270">
    <property type="term" value="F:zinc ion binding"/>
    <property type="evidence" value="ECO:0007669"/>
    <property type="project" value="UniProtKB-KW"/>
</dbReference>
<accession>A0A397GA16</accession>
<feature type="domain" description="RING-type" evidence="6">
    <location>
        <begin position="120"/>
        <end position="158"/>
    </location>
</feature>
<evidence type="ECO:0000259" key="7">
    <source>
        <dbReference type="PROSITE" id="PS50158"/>
    </source>
</evidence>
<dbReference type="PROSITE" id="PS50089">
    <property type="entry name" value="ZF_RING_2"/>
    <property type="match status" value="1"/>
</dbReference>
<dbReference type="SUPFAM" id="SSF57756">
    <property type="entry name" value="Retrovirus zinc finger-like domains"/>
    <property type="match status" value="5"/>
</dbReference>
<dbReference type="EMBL" id="PQFF01000480">
    <property type="protein sequence ID" value="RHZ47852.1"/>
    <property type="molecule type" value="Genomic_DNA"/>
</dbReference>
<feature type="domain" description="CCHC-type" evidence="7">
    <location>
        <begin position="428"/>
        <end position="443"/>
    </location>
</feature>
<reference evidence="8 9" key="1">
    <citation type="submission" date="2018-08" db="EMBL/GenBank/DDBJ databases">
        <title>Genome and evolution of the arbuscular mycorrhizal fungus Diversispora epigaea (formerly Glomus versiforme) and its bacterial endosymbionts.</title>
        <authorList>
            <person name="Sun X."/>
            <person name="Fei Z."/>
            <person name="Harrison M."/>
        </authorList>
    </citation>
    <scope>NUCLEOTIDE SEQUENCE [LARGE SCALE GENOMIC DNA]</scope>
    <source>
        <strain evidence="8 9">IT104</strain>
    </source>
</reference>
<proteinExistence type="predicted"/>
<dbReference type="InterPro" id="IPR001878">
    <property type="entry name" value="Znf_CCHC"/>
</dbReference>
<dbReference type="InterPro" id="IPR001841">
    <property type="entry name" value="Znf_RING"/>
</dbReference>
<name>A0A397GA16_9GLOM</name>
<dbReference type="InterPro" id="IPR051714">
    <property type="entry name" value="Znf_CCHC_NABP"/>
</dbReference>
<dbReference type="Gene3D" id="4.10.60.10">
    <property type="entry name" value="Zinc finger, CCHC-type"/>
    <property type="match status" value="7"/>
</dbReference>
<keyword evidence="3" id="KW-0862">Zinc</keyword>
<dbReference type="Pfam" id="PF13920">
    <property type="entry name" value="zf-C3HC4_3"/>
    <property type="match status" value="1"/>
</dbReference>
<gene>
    <name evidence="8" type="ORF">Glove_566g19</name>
</gene>
<dbReference type="PROSITE" id="PS50158">
    <property type="entry name" value="ZF_CCHC"/>
    <property type="match status" value="10"/>
</dbReference>
<feature type="domain" description="CCHC-type" evidence="7">
    <location>
        <begin position="360"/>
        <end position="373"/>
    </location>
</feature>
<evidence type="ECO:0000256" key="1">
    <source>
        <dbReference type="ARBA" id="ARBA00022723"/>
    </source>
</evidence>
<dbReference type="STRING" id="1348612.A0A397GA16"/>
<organism evidence="8 9">
    <name type="scientific">Diversispora epigaea</name>
    <dbReference type="NCBI Taxonomy" id="1348612"/>
    <lineage>
        <taxon>Eukaryota</taxon>
        <taxon>Fungi</taxon>
        <taxon>Fungi incertae sedis</taxon>
        <taxon>Mucoromycota</taxon>
        <taxon>Glomeromycotina</taxon>
        <taxon>Glomeromycetes</taxon>
        <taxon>Diversisporales</taxon>
        <taxon>Diversisporaceae</taxon>
        <taxon>Diversispora</taxon>
    </lineage>
</organism>
<feature type="domain" description="CCHC-type" evidence="7">
    <location>
        <begin position="333"/>
        <end position="346"/>
    </location>
</feature>
<protein>
    <submittedName>
        <fullName evidence="8">Uncharacterized protein</fullName>
    </submittedName>
</protein>
<dbReference type="InterPro" id="IPR017907">
    <property type="entry name" value="Znf_RING_CS"/>
</dbReference>
<feature type="domain" description="CCHC-type" evidence="7">
    <location>
        <begin position="300"/>
        <end position="313"/>
    </location>
</feature>
<dbReference type="Proteomes" id="UP000266861">
    <property type="component" value="Unassembled WGS sequence"/>
</dbReference>
<feature type="domain" description="CCHC-type" evidence="7">
    <location>
        <begin position="405"/>
        <end position="421"/>
    </location>
</feature>